<organism evidence="2 3">
    <name type="scientific">Geospiza parvula</name>
    <name type="common">Small tree-finch</name>
    <name type="synonym">Camarhynchus parvulus</name>
    <dbReference type="NCBI Taxonomy" id="87175"/>
    <lineage>
        <taxon>Eukaryota</taxon>
        <taxon>Metazoa</taxon>
        <taxon>Chordata</taxon>
        <taxon>Craniata</taxon>
        <taxon>Vertebrata</taxon>
        <taxon>Euteleostomi</taxon>
        <taxon>Archelosauria</taxon>
        <taxon>Archosauria</taxon>
        <taxon>Dinosauria</taxon>
        <taxon>Saurischia</taxon>
        <taxon>Theropoda</taxon>
        <taxon>Coelurosauria</taxon>
        <taxon>Aves</taxon>
        <taxon>Neognathae</taxon>
        <taxon>Neoaves</taxon>
        <taxon>Telluraves</taxon>
        <taxon>Australaves</taxon>
        <taxon>Passeriformes</taxon>
        <taxon>Thraupidae</taxon>
        <taxon>Camarhynchus</taxon>
    </lineage>
</organism>
<dbReference type="InterPro" id="IPR035976">
    <property type="entry name" value="Sushi/SCR/CCP_sf"/>
</dbReference>
<keyword evidence="3" id="KW-1185">Reference proteome</keyword>
<protein>
    <submittedName>
        <fullName evidence="2">Uncharacterized protein</fullName>
    </submittedName>
</protein>
<dbReference type="SUPFAM" id="SSF57535">
    <property type="entry name" value="Complement control module/SCR domain"/>
    <property type="match status" value="1"/>
</dbReference>
<dbReference type="Ensembl" id="ENSCPVT00000019862.2">
    <property type="protein sequence ID" value="ENSCPVP00000019004.1"/>
    <property type="gene ID" value="ENSCPVG00000013870.2"/>
</dbReference>
<name>A0A8C3NHK4_GEOPR</name>
<dbReference type="Proteomes" id="UP000694382">
    <property type="component" value="Chromosome 1A"/>
</dbReference>
<reference evidence="2" key="3">
    <citation type="submission" date="2025-09" db="UniProtKB">
        <authorList>
            <consortium name="Ensembl"/>
        </authorList>
    </citation>
    <scope>IDENTIFICATION</scope>
</reference>
<dbReference type="GO" id="GO:0042010">
    <property type="term" value="F:interleukin-15 receptor activity"/>
    <property type="evidence" value="ECO:0007669"/>
    <property type="project" value="InterPro"/>
</dbReference>
<dbReference type="PANTHER" id="PTHR15060">
    <property type="entry name" value="INTERLEUKIN-15 RECEPTOR SUBUNIT ALPHA"/>
    <property type="match status" value="1"/>
</dbReference>
<proteinExistence type="predicted"/>
<dbReference type="InterPro" id="IPR000436">
    <property type="entry name" value="Sushi_SCR_CCP_dom"/>
</dbReference>
<dbReference type="AlphaFoldDB" id="A0A8C3NHK4"/>
<evidence type="ECO:0000313" key="3">
    <source>
        <dbReference type="Proteomes" id="UP000694382"/>
    </source>
</evidence>
<dbReference type="Gene3D" id="2.20.28.230">
    <property type="match status" value="1"/>
</dbReference>
<feature type="region of interest" description="Disordered" evidence="1">
    <location>
        <begin position="91"/>
        <end position="130"/>
    </location>
</feature>
<reference evidence="2" key="1">
    <citation type="submission" date="2020-02" db="EMBL/GenBank/DDBJ databases">
        <authorList>
            <person name="Enbody D E."/>
            <person name="Pettersson E M."/>
        </authorList>
    </citation>
    <scope>NUCLEOTIDE SEQUENCE [LARGE SCALE GENOMIC DNA]</scope>
</reference>
<reference evidence="2" key="2">
    <citation type="submission" date="2025-08" db="UniProtKB">
        <authorList>
            <consortium name="Ensembl"/>
        </authorList>
    </citation>
    <scope>IDENTIFICATION</scope>
</reference>
<evidence type="ECO:0000313" key="2">
    <source>
        <dbReference type="Ensembl" id="ENSCPVP00000019004.1"/>
    </source>
</evidence>
<dbReference type="CDD" id="cd00033">
    <property type="entry name" value="CCP"/>
    <property type="match status" value="1"/>
</dbReference>
<dbReference type="PANTHER" id="PTHR15060:SF0">
    <property type="entry name" value="INTERLEUKIN-15 RECEPTOR SUBUNIT ALPHA"/>
    <property type="match status" value="1"/>
</dbReference>
<accession>A0A8C3NHK4</accession>
<evidence type="ECO:0000256" key="1">
    <source>
        <dbReference type="SAM" id="MobiDB-lite"/>
    </source>
</evidence>
<dbReference type="InterPro" id="IPR042372">
    <property type="entry name" value="IL15RA"/>
</dbReference>
<sequence>MDRDTFLYPRLLQALSNPALDTSRDEEWGTAQHSQRLSDLPVVIPWFFSHPSLNSRLRYSCNPGYKRKAGTSSLIQCILWNGSEPRWTDPTLRCIRNPSPASSQSPVPPAPDGSRPPEMVPTLDTSALGEGTTPLPIAPTDYAAGWADSQGNTNLPWGLFIHKGSFAFPMELFLLSDLLFSEAPPSIHPFPTFAAQNFLFSPLFQFPSSPWPLLLVSWEKTSLWETGAYFNFFKFKIPSGGCGRFIPWPMGMPLSGGRIQHPNFFLERIPNSIPPGVGRDLVMVSGVVLAPHGAILVEFLSHGLGDAPHPECPSHRTPGAAGHRNCGRLLLEEEEEEVSAKPQE</sequence>